<keyword evidence="4" id="KW-0670">Pyruvate</keyword>
<dbReference type="SUPFAM" id="SSF51658">
    <property type="entry name" value="Xylose isomerase-like"/>
    <property type="match status" value="1"/>
</dbReference>
<evidence type="ECO:0000259" key="3">
    <source>
        <dbReference type="Pfam" id="PF01261"/>
    </source>
</evidence>
<keyword evidence="5" id="KW-1185">Reference proteome</keyword>
<gene>
    <name evidence="4" type="primary">ygbM</name>
    <name evidence="4" type="ORF">ROA7745_02574</name>
</gene>
<dbReference type="GO" id="GO:0046487">
    <property type="term" value="P:glyoxylate metabolic process"/>
    <property type="evidence" value="ECO:0007669"/>
    <property type="project" value="TreeGrafter"/>
</dbReference>
<dbReference type="AlphaFoldDB" id="A0A1X7BT14"/>
<dbReference type="EMBL" id="FWXB01000009">
    <property type="protein sequence ID" value="SMC12743.1"/>
    <property type="molecule type" value="Genomic_DNA"/>
</dbReference>
<evidence type="ECO:0000256" key="1">
    <source>
        <dbReference type="ARBA" id="ARBA00023235"/>
    </source>
</evidence>
<dbReference type="PANTHER" id="PTHR43489">
    <property type="entry name" value="ISOMERASE"/>
    <property type="match status" value="1"/>
</dbReference>
<dbReference type="EC" id="5.3.1.22" evidence="4"/>
<dbReference type="InterPro" id="IPR026040">
    <property type="entry name" value="HyI-like"/>
</dbReference>
<name>A0A1X7BT14_9RHOB</name>
<dbReference type="InterPro" id="IPR013022">
    <property type="entry name" value="Xyl_isomerase-like_TIM-brl"/>
</dbReference>
<dbReference type="PANTHER" id="PTHR43489:SF6">
    <property type="entry name" value="HYDROXYPYRUVATE ISOMERASE-RELATED"/>
    <property type="match status" value="1"/>
</dbReference>
<keyword evidence="1 4" id="KW-0413">Isomerase</keyword>
<dbReference type="Pfam" id="PF01261">
    <property type="entry name" value="AP_endonuc_2"/>
    <property type="match status" value="1"/>
</dbReference>
<proteinExistence type="predicted"/>
<reference evidence="4 5" key="1">
    <citation type="submission" date="2017-03" db="EMBL/GenBank/DDBJ databases">
        <authorList>
            <person name="Afonso C.L."/>
            <person name="Miller P.J."/>
            <person name="Scott M.A."/>
            <person name="Spackman E."/>
            <person name="Goraichik I."/>
            <person name="Dimitrov K.M."/>
            <person name="Suarez D.L."/>
            <person name="Swayne D.E."/>
        </authorList>
    </citation>
    <scope>NUCLEOTIDE SEQUENCE [LARGE SCALE GENOMIC DNA]</scope>
    <source>
        <strain evidence="4 5">CECT 7745</strain>
    </source>
</reference>
<dbReference type="Proteomes" id="UP000193224">
    <property type="component" value="Unassembled WGS sequence"/>
</dbReference>
<dbReference type="GO" id="GO:0008903">
    <property type="term" value="F:hydroxypyruvate isomerase activity"/>
    <property type="evidence" value="ECO:0007669"/>
    <property type="project" value="UniProtKB-EC"/>
</dbReference>
<evidence type="ECO:0000313" key="5">
    <source>
        <dbReference type="Proteomes" id="UP000193224"/>
    </source>
</evidence>
<accession>A0A1X7BT14</accession>
<sequence>MLFKELSFIERIAAAKDAGFDAVEVLFPYDEPRHEIAKALKLRNLPLILINTPPPNWTGGERGFAAIPGGEDRFRHDFKRAMRYAGALKSNFIHIMSGAAEGPAARSTFVANLRWAAAHAPQQQLTIEPINTVDMPGYFLNDFDMALDILSEVAAPNLGLQFDAYHAHKIIGNMLATWDKCRDHTVHIQVSDPEGRHEPSSRIIDYPAFFAHLDAEGYRGYVSGEYHPRGRTEDGLDWIR</sequence>
<feature type="domain" description="Xylose isomerase-like TIM barrel" evidence="3">
    <location>
        <begin position="12"/>
        <end position="240"/>
    </location>
</feature>
<dbReference type="Gene3D" id="3.20.20.150">
    <property type="entry name" value="Divalent-metal-dependent TIM barrel enzymes"/>
    <property type="match status" value="1"/>
</dbReference>
<evidence type="ECO:0000256" key="2">
    <source>
        <dbReference type="PIRSR" id="PIRSR006241-50"/>
    </source>
</evidence>
<evidence type="ECO:0000313" key="4">
    <source>
        <dbReference type="EMBL" id="SMC12743.1"/>
    </source>
</evidence>
<dbReference type="InterPro" id="IPR050417">
    <property type="entry name" value="Sugar_Epim/Isomerase"/>
</dbReference>
<dbReference type="PIRSF" id="PIRSF006241">
    <property type="entry name" value="HyI"/>
    <property type="match status" value="1"/>
</dbReference>
<feature type="active site" description="Proton donor/acceptor" evidence="2">
    <location>
        <position position="128"/>
    </location>
</feature>
<dbReference type="InterPro" id="IPR036237">
    <property type="entry name" value="Xyl_isomerase-like_sf"/>
</dbReference>
<organism evidence="4 5">
    <name type="scientific">Roseovarius aestuarii</name>
    <dbReference type="NCBI Taxonomy" id="475083"/>
    <lineage>
        <taxon>Bacteria</taxon>
        <taxon>Pseudomonadati</taxon>
        <taxon>Pseudomonadota</taxon>
        <taxon>Alphaproteobacteria</taxon>
        <taxon>Rhodobacterales</taxon>
        <taxon>Roseobacteraceae</taxon>
        <taxon>Roseovarius</taxon>
    </lineage>
</organism>
<feature type="active site" description="Proton donor/acceptor" evidence="2">
    <location>
        <position position="225"/>
    </location>
</feature>
<protein>
    <submittedName>
        <fullName evidence="4">Putative hydroxypyruvate isomerase YgbM</fullName>
        <ecNumber evidence="4">5.3.1.22</ecNumber>
    </submittedName>
</protein>